<organism evidence="2">
    <name type="scientific">Trypanosoma congolense (strain IL3000)</name>
    <dbReference type="NCBI Taxonomy" id="1068625"/>
    <lineage>
        <taxon>Eukaryota</taxon>
        <taxon>Discoba</taxon>
        <taxon>Euglenozoa</taxon>
        <taxon>Kinetoplastea</taxon>
        <taxon>Metakinetoplastina</taxon>
        <taxon>Trypanosomatida</taxon>
        <taxon>Trypanosomatidae</taxon>
        <taxon>Trypanosoma</taxon>
        <taxon>Nannomonas</taxon>
    </lineage>
</organism>
<reference evidence="2" key="1">
    <citation type="journal article" date="2012" name="Proc. Natl. Acad. Sci. U.S.A.">
        <title>Antigenic diversity is generated by distinct evolutionary mechanisms in African trypanosome species.</title>
        <authorList>
            <person name="Jackson A.P."/>
            <person name="Berry A."/>
            <person name="Aslett M."/>
            <person name="Allison H.C."/>
            <person name="Burton P."/>
            <person name="Vavrova-Anderson J."/>
            <person name="Brown R."/>
            <person name="Browne H."/>
            <person name="Corton N."/>
            <person name="Hauser H."/>
            <person name="Gamble J."/>
            <person name="Gilderthorp R."/>
            <person name="Marcello L."/>
            <person name="McQuillan J."/>
            <person name="Otto T.D."/>
            <person name="Quail M.A."/>
            <person name="Sanders M.J."/>
            <person name="van Tonder A."/>
            <person name="Ginger M.L."/>
            <person name="Field M.C."/>
            <person name="Barry J.D."/>
            <person name="Hertz-Fowler C."/>
            <person name="Berriman M."/>
        </authorList>
    </citation>
    <scope>NUCLEOTIDE SEQUENCE</scope>
    <source>
        <strain evidence="2">IL3000</strain>
    </source>
</reference>
<feature type="region of interest" description="Disordered" evidence="1">
    <location>
        <begin position="41"/>
        <end position="88"/>
    </location>
</feature>
<gene>
    <name evidence="2" type="ORF">TCIL3000_9_4530</name>
</gene>
<evidence type="ECO:0008006" key="3">
    <source>
        <dbReference type="Google" id="ProtNLM"/>
    </source>
</evidence>
<proteinExistence type="predicted"/>
<feature type="compositionally biased region" description="Polar residues" evidence="1">
    <location>
        <begin position="269"/>
        <end position="283"/>
    </location>
</feature>
<evidence type="ECO:0000313" key="2">
    <source>
        <dbReference type="EMBL" id="CCC93053.1"/>
    </source>
</evidence>
<dbReference type="VEuPathDB" id="TriTrypDB:TcIL3000_9_4530"/>
<dbReference type="EMBL" id="HE575322">
    <property type="protein sequence ID" value="CCC93053.1"/>
    <property type="molecule type" value="Genomic_DNA"/>
</dbReference>
<feature type="compositionally biased region" description="Basic and acidic residues" evidence="1">
    <location>
        <begin position="48"/>
        <end position="60"/>
    </location>
</feature>
<name>G0UUI9_TRYCI</name>
<dbReference type="AlphaFoldDB" id="G0UUI9"/>
<sequence length="540" mass="58973">MSSVIRYTRPELLSLAPKPEDLQLSEEVIRKFSIIEAEPLVEPTSPDSMRHEASARKVTDAKNGPQVPPNRVQNTERFAPPARGWRGSKDQEAFEEGYKYELECNAIKKQALQETMEKELQIRGTVDSSVEEKVDLQRRDCVAASNDEMKINDNEEIERLMSSIAPSSDGGKKVAKSRFFSGANSGFQEGNSFPATVAQAFSEPLSTETPPQVKDPWALQSVVPASSNVVWNNNMDTRRPPGADAAVERSNTSSVGMGALLQGDMSLGSHGTTAPQYHGTQRAQAPAHPTLGHPLEVPGPSDIASVTTTLSARVPASHSSESAVSGQPRTWNAHDLEQRLISEQKVNKQPKVEPNTIKPIEASALEQQLLMQVQQNMVHSQGQPQPPGILQMARGATTVAGTPSLLSLSGQMTPSQLPLAQRVQQHQQQQAVPVPWGVAVQKVPPQQLPQKIIQTQPRHPGIPQPVPIIMSSAQGTPYYAQPTMPGHYVAGFVHGQGQQHMMFYRSADAAAQYTMRATGFPDNTPVLFPQQQPKQPNQRR</sequence>
<accession>G0UUI9</accession>
<feature type="region of interest" description="Disordered" evidence="1">
    <location>
        <begin position="311"/>
        <end position="330"/>
    </location>
</feature>
<evidence type="ECO:0000256" key="1">
    <source>
        <dbReference type="SAM" id="MobiDB-lite"/>
    </source>
</evidence>
<feature type="region of interest" description="Disordered" evidence="1">
    <location>
        <begin position="266"/>
        <end position="303"/>
    </location>
</feature>
<feature type="compositionally biased region" description="Low complexity" evidence="1">
    <location>
        <begin position="529"/>
        <end position="540"/>
    </location>
</feature>
<feature type="region of interest" description="Disordered" evidence="1">
    <location>
        <begin position="521"/>
        <end position="540"/>
    </location>
</feature>
<protein>
    <recommendedName>
        <fullName evidence="3">LsmAD domain-containing protein</fullName>
    </recommendedName>
</protein>